<evidence type="ECO:0000256" key="6">
    <source>
        <dbReference type="ARBA" id="ARBA00022842"/>
    </source>
</evidence>
<dbReference type="NCBIfam" id="NF008956">
    <property type="entry name" value="PRK12299.1"/>
    <property type="match status" value="1"/>
</dbReference>
<evidence type="ECO:0000256" key="4">
    <source>
        <dbReference type="ARBA" id="ARBA00022741"/>
    </source>
</evidence>
<dbReference type="PIRSF" id="PIRSF002401">
    <property type="entry name" value="GTP_bd_Obg/CgtA"/>
    <property type="match status" value="1"/>
</dbReference>
<keyword evidence="3 8" id="KW-0479">Metal-binding</keyword>
<dbReference type="PROSITE" id="PS51883">
    <property type="entry name" value="OBG"/>
    <property type="match status" value="1"/>
</dbReference>
<organism evidence="12 13">
    <name type="scientific">Engelhardtia mirabilis</name>
    <dbReference type="NCBI Taxonomy" id="2528011"/>
    <lineage>
        <taxon>Bacteria</taxon>
        <taxon>Pseudomonadati</taxon>
        <taxon>Planctomycetota</taxon>
        <taxon>Planctomycetia</taxon>
        <taxon>Planctomycetia incertae sedis</taxon>
        <taxon>Engelhardtia</taxon>
    </lineage>
</organism>
<keyword evidence="4 8" id="KW-0547">Nucleotide-binding</keyword>
<keyword evidence="6 8" id="KW-0460">Magnesium</keyword>
<dbReference type="PRINTS" id="PR00326">
    <property type="entry name" value="GTP1OBG"/>
</dbReference>
<dbReference type="CDD" id="cd01898">
    <property type="entry name" value="Obg"/>
    <property type="match status" value="1"/>
</dbReference>
<dbReference type="HAMAP" id="MF_01454">
    <property type="entry name" value="GTPase_Obg"/>
    <property type="match status" value="1"/>
</dbReference>
<dbReference type="AlphaFoldDB" id="A0A518BP91"/>
<feature type="binding site" evidence="8">
    <location>
        <position position="192"/>
    </location>
    <ligand>
        <name>Mg(2+)</name>
        <dbReference type="ChEBI" id="CHEBI:18420"/>
    </ligand>
</feature>
<evidence type="ECO:0000259" key="10">
    <source>
        <dbReference type="PROSITE" id="PS51710"/>
    </source>
</evidence>
<sequence>MFRDECEITVTAGRGGDGLCSFRREKYVPKGGPDGGDGGDGGSVILVADSSINSLLKLSRQPKHAAKNGQPGGSRLSTGRGGADLVIEVPVGTQIRDAEHGNLLRDLDQDGQRLVLARGGKGGRGNTAFATPTHQTPRRYEEGRPGEVRRVTLELKLVAEVGLVGLPNAGKSTFLSAISRATPKIADYPFTTLQPQVGIAAVGDFDTLVVADLPGLIEGAAEGHGLGHQFLRHVERCQVLLHLVDVSESASEEPETALRTIESELQQYSPELAGRERLIVATKVESDESEERAAALEASIGRPVWRLSASTGRGVEELLLAARERVRGTQEVF</sequence>
<accession>A0A518BP91</accession>
<dbReference type="InterPro" id="IPR006169">
    <property type="entry name" value="GTP1_OBG_dom"/>
</dbReference>
<keyword evidence="2 8" id="KW-0963">Cytoplasm</keyword>
<evidence type="ECO:0000259" key="11">
    <source>
        <dbReference type="PROSITE" id="PS51883"/>
    </source>
</evidence>
<dbReference type="Pfam" id="PF01018">
    <property type="entry name" value="GTP1_OBG"/>
    <property type="match status" value="1"/>
</dbReference>
<dbReference type="SUPFAM" id="SSF52540">
    <property type="entry name" value="P-loop containing nucleoside triphosphate hydrolases"/>
    <property type="match status" value="1"/>
</dbReference>
<dbReference type="PANTHER" id="PTHR11702">
    <property type="entry name" value="DEVELOPMENTALLY REGULATED GTP-BINDING PROTEIN-RELATED"/>
    <property type="match status" value="1"/>
</dbReference>
<dbReference type="GO" id="GO:0003924">
    <property type="term" value="F:GTPase activity"/>
    <property type="evidence" value="ECO:0007669"/>
    <property type="project" value="UniProtKB-UniRule"/>
</dbReference>
<evidence type="ECO:0000256" key="2">
    <source>
        <dbReference type="ARBA" id="ARBA00022490"/>
    </source>
</evidence>
<dbReference type="Gene3D" id="3.40.50.300">
    <property type="entry name" value="P-loop containing nucleotide triphosphate hydrolases"/>
    <property type="match status" value="1"/>
</dbReference>
<dbReference type="KEGG" id="pbap:Pla133_38980"/>
<feature type="region of interest" description="Disordered" evidence="9">
    <location>
        <begin position="117"/>
        <end position="144"/>
    </location>
</feature>
<dbReference type="GO" id="GO:0005737">
    <property type="term" value="C:cytoplasm"/>
    <property type="evidence" value="ECO:0007669"/>
    <property type="project" value="UniProtKB-SubCell"/>
</dbReference>
<dbReference type="GO" id="GO:0005525">
    <property type="term" value="F:GTP binding"/>
    <property type="evidence" value="ECO:0007669"/>
    <property type="project" value="UniProtKB-UniRule"/>
</dbReference>
<feature type="domain" description="Obg" evidence="11">
    <location>
        <begin position="1"/>
        <end position="158"/>
    </location>
</feature>
<dbReference type="GO" id="GO:0043022">
    <property type="term" value="F:ribosome binding"/>
    <property type="evidence" value="ECO:0007669"/>
    <property type="project" value="UniProtKB-ARBA"/>
</dbReference>
<dbReference type="EC" id="3.6.5.-" evidence="8"/>
<dbReference type="GO" id="GO:0000287">
    <property type="term" value="F:magnesium ion binding"/>
    <property type="evidence" value="ECO:0007669"/>
    <property type="project" value="InterPro"/>
</dbReference>
<evidence type="ECO:0000256" key="8">
    <source>
        <dbReference type="HAMAP-Rule" id="MF_01454"/>
    </source>
</evidence>
<evidence type="ECO:0000256" key="3">
    <source>
        <dbReference type="ARBA" id="ARBA00022723"/>
    </source>
</evidence>
<dbReference type="Proteomes" id="UP000316921">
    <property type="component" value="Chromosome"/>
</dbReference>
<dbReference type="NCBIfam" id="NF008955">
    <property type="entry name" value="PRK12297.1"/>
    <property type="match status" value="1"/>
</dbReference>
<dbReference type="RefSeq" id="WP_145068115.1">
    <property type="nucleotide sequence ID" value="NZ_CP036287.1"/>
</dbReference>
<feature type="binding site" evidence="8">
    <location>
        <position position="172"/>
    </location>
    <ligand>
        <name>Mg(2+)</name>
        <dbReference type="ChEBI" id="CHEBI:18420"/>
    </ligand>
</feature>
<dbReference type="Gene3D" id="2.70.210.12">
    <property type="entry name" value="GTP1/OBG domain"/>
    <property type="match status" value="1"/>
</dbReference>
<feature type="domain" description="OBG-type G" evidence="10">
    <location>
        <begin position="159"/>
        <end position="327"/>
    </location>
</feature>
<evidence type="ECO:0000256" key="9">
    <source>
        <dbReference type="SAM" id="MobiDB-lite"/>
    </source>
</evidence>
<dbReference type="FunFam" id="2.70.210.12:FF:000001">
    <property type="entry name" value="GTPase Obg"/>
    <property type="match status" value="1"/>
</dbReference>
<evidence type="ECO:0000256" key="5">
    <source>
        <dbReference type="ARBA" id="ARBA00022801"/>
    </source>
</evidence>
<protein>
    <recommendedName>
        <fullName evidence="8">GTPase Obg</fullName>
        <ecNumber evidence="8">3.6.5.-</ecNumber>
    </recommendedName>
    <alternativeName>
        <fullName evidence="8">GTP-binding protein Obg</fullName>
    </alternativeName>
</protein>
<comment type="similarity">
    <text evidence="1 8">Belongs to the TRAFAC class OBG-HflX-like GTPase superfamily. OBG GTPase family.</text>
</comment>
<dbReference type="EMBL" id="CP036287">
    <property type="protein sequence ID" value="QDU68795.1"/>
    <property type="molecule type" value="Genomic_DNA"/>
</dbReference>
<dbReference type="InterPro" id="IPR006073">
    <property type="entry name" value="GTP-bd"/>
</dbReference>
<feature type="region of interest" description="Disordered" evidence="9">
    <location>
        <begin position="60"/>
        <end position="81"/>
    </location>
</feature>
<dbReference type="PROSITE" id="PS51710">
    <property type="entry name" value="G_OBG"/>
    <property type="match status" value="1"/>
</dbReference>
<dbReference type="NCBIfam" id="TIGR02729">
    <property type="entry name" value="Obg_CgtA"/>
    <property type="match status" value="1"/>
</dbReference>
<proteinExistence type="inferred from homology"/>
<comment type="subunit">
    <text evidence="8">Monomer.</text>
</comment>
<evidence type="ECO:0000313" key="13">
    <source>
        <dbReference type="Proteomes" id="UP000316921"/>
    </source>
</evidence>
<keyword evidence="7 8" id="KW-0342">GTP-binding</keyword>
<feature type="binding site" evidence="8">
    <location>
        <begin position="282"/>
        <end position="285"/>
    </location>
    <ligand>
        <name>GTP</name>
        <dbReference type="ChEBI" id="CHEBI:37565"/>
    </ligand>
</feature>
<dbReference type="InterPro" id="IPR045086">
    <property type="entry name" value="OBG_GTPase"/>
</dbReference>
<feature type="binding site" evidence="8">
    <location>
        <begin position="190"/>
        <end position="194"/>
    </location>
    <ligand>
        <name>GTP</name>
        <dbReference type="ChEBI" id="CHEBI:37565"/>
    </ligand>
</feature>
<dbReference type="InterPro" id="IPR014100">
    <property type="entry name" value="GTP-bd_Obg/CgtA"/>
</dbReference>
<keyword evidence="13" id="KW-1185">Reference proteome</keyword>
<feature type="binding site" evidence="8">
    <location>
        <begin position="308"/>
        <end position="310"/>
    </location>
    <ligand>
        <name>GTP</name>
        <dbReference type="ChEBI" id="CHEBI:37565"/>
    </ligand>
</feature>
<dbReference type="PROSITE" id="PS00905">
    <property type="entry name" value="GTP1_OBG"/>
    <property type="match status" value="1"/>
</dbReference>
<name>A0A518BP91_9BACT</name>
<evidence type="ECO:0000256" key="7">
    <source>
        <dbReference type="ARBA" id="ARBA00023134"/>
    </source>
</evidence>
<dbReference type="InterPro" id="IPR036726">
    <property type="entry name" value="GTP1_OBG_dom_sf"/>
</dbReference>
<comment type="subcellular location">
    <subcellularLocation>
        <location evidence="8">Cytoplasm</location>
    </subcellularLocation>
</comment>
<dbReference type="InterPro" id="IPR027417">
    <property type="entry name" value="P-loop_NTPase"/>
</dbReference>
<dbReference type="GO" id="GO:0042254">
    <property type="term" value="P:ribosome biogenesis"/>
    <property type="evidence" value="ECO:0007669"/>
    <property type="project" value="UniProtKB-UniRule"/>
</dbReference>
<comment type="function">
    <text evidence="8">An essential GTPase which binds GTP, GDP and possibly (p)ppGpp with moderate affinity, with high nucleotide exchange rates and a fairly low GTP hydrolysis rate. Plays a role in control of the cell cycle, stress response, ribosome biogenesis and in those bacteria that undergo differentiation, in morphogenesis control.</text>
</comment>
<feature type="binding site" evidence="8">
    <location>
        <begin position="212"/>
        <end position="215"/>
    </location>
    <ligand>
        <name>GTP</name>
        <dbReference type="ChEBI" id="CHEBI:37565"/>
    </ligand>
</feature>
<dbReference type="Pfam" id="PF01926">
    <property type="entry name" value="MMR_HSR1"/>
    <property type="match status" value="1"/>
</dbReference>
<comment type="cofactor">
    <cofactor evidence="8">
        <name>Mg(2+)</name>
        <dbReference type="ChEBI" id="CHEBI:18420"/>
    </cofactor>
</comment>
<dbReference type="InterPro" id="IPR006074">
    <property type="entry name" value="GTP1-OBG_CS"/>
</dbReference>
<dbReference type="SUPFAM" id="SSF82051">
    <property type="entry name" value="Obg GTP-binding protein N-terminal domain"/>
    <property type="match status" value="1"/>
</dbReference>
<evidence type="ECO:0000313" key="12">
    <source>
        <dbReference type="EMBL" id="QDU68795.1"/>
    </source>
</evidence>
<gene>
    <name evidence="8 12" type="primary">obg</name>
    <name evidence="12" type="ORF">Pla133_38980</name>
</gene>
<evidence type="ECO:0000256" key="1">
    <source>
        <dbReference type="ARBA" id="ARBA00007699"/>
    </source>
</evidence>
<reference evidence="12 13" key="1">
    <citation type="submission" date="2019-02" db="EMBL/GenBank/DDBJ databases">
        <title>Deep-cultivation of Planctomycetes and their phenomic and genomic characterization uncovers novel biology.</title>
        <authorList>
            <person name="Wiegand S."/>
            <person name="Jogler M."/>
            <person name="Boedeker C."/>
            <person name="Pinto D."/>
            <person name="Vollmers J."/>
            <person name="Rivas-Marin E."/>
            <person name="Kohn T."/>
            <person name="Peeters S.H."/>
            <person name="Heuer A."/>
            <person name="Rast P."/>
            <person name="Oberbeckmann S."/>
            <person name="Bunk B."/>
            <person name="Jeske O."/>
            <person name="Meyerdierks A."/>
            <person name="Storesund J.E."/>
            <person name="Kallscheuer N."/>
            <person name="Luecker S."/>
            <person name="Lage O.M."/>
            <person name="Pohl T."/>
            <person name="Merkel B.J."/>
            <person name="Hornburger P."/>
            <person name="Mueller R.-W."/>
            <person name="Bruemmer F."/>
            <person name="Labrenz M."/>
            <person name="Spormann A.M."/>
            <person name="Op den Camp H."/>
            <person name="Overmann J."/>
            <person name="Amann R."/>
            <person name="Jetten M.S.M."/>
            <person name="Mascher T."/>
            <person name="Medema M.H."/>
            <person name="Devos D.P."/>
            <person name="Kaster A.-K."/>
            <person name="Ovreas L."/>
            <person name="Rohde M."/>
            <person name="Galperin M.Y."/>
            <person name="Jogler C."/>
        </authorList>
    </citation>
    <scope>NUCLEOTIDE SEQUENCE [LARGE SCALE GENOMIC DNA]</scope>
    <source>
        <strain evidence="12 13">Pla133</strain>
    </source>
</reference>
<dbReference type="InterPro" id="IPR031167">
    <property type="entry name" value="G_OBG"/>
</dbReference>
<feature type="binding site" evidence="8">
    <location>
        <begin position="165"/>
        <end position="172"/>
    </location>
    <ligand>
        <name>GTP</name>
        <dbReference type="ChEBI" id="CHEBI:37565"/>
    </ligand>
</feature>
<keyword evidence="5 8" id="KW-0378">Hydrolase</keyword>
<dbReference type="PANTHER" id="PTHR11702:SF31">
    <property type="entry name" value="MITOCHONDRIAL RIBOSOME-ASSOCIATED GTPASE 2"/>
    <property type="match status" value="1"/>
</dbReference>